<dbReference type="InterPro" id="IPR036388">
    <property type="entry name" value="WH-like_DNA-bd_sf"/>
</dbReference>
<evidence type="ECO:0000256" key="1">
    <source>
        <dbReference type="ARBA" id="ARBA00023015"/>
    </source>
</evidence>
<dbReference type="PANTHER" id="PTHR43132:SF2">
    <property type="entry name" value="ARSENICAL RESISTANCE OPERON REPRESSOR ARSR-RELATED"/>
    <property type="match status" value="1"/>
</dbReference>
<dbReference type="SUPFAM" id="SSF46785">
    <property type="entry name" value="Winged helix' DNA-binding domain"/>
    <property type="match status" value="1"/>
</dbReference>
<dbReference type="Proteomes" id="UP000201838">
    <property type="component" value="Unassembled WGS sequence"/>
</dbReference>
<dbReference type="NCBIfam" id="NF033788">
    <property type="entry name" value="HTH_metalloreg"/>
    <property type="match status" value="1"/>
</dbReference>
<dbReference type="RefSeq" id="WP_093975289.1">
    <property type="nucleotide sequence ID" value="NZ_FXXQ01000012.1"/>
</dbReference>
<dbReference type="Pfam" id="PF01022">
    <property type="entry name" value="HTH_5"/>
    <property type="match status" value="1"/>
</dbReference>
<keyword evidence="1" id="KW-0805">Transcription regulation</keyword>
<dbReference type="InterPro" id="IPR036390">
    <property type="entry name" value="WH_DNA-bd_sf"/>
</dbReference>
<dbReference type="Gene3D" id="1.10.10.10">
    <property type="entry name" value="Winged helix-like DNA-binding domain superfamily/Winged helix DNA-binding domain"/>
    <property type="match status" value="1"/>
</dbReference>
<dbReference type="SMART" id="SM00418">
    <property type="entry name" value="HTH_ARSR"/>
    <property type="match status" value="1"/>
</dbReference>
<accession>A0A238J421</accession>
<name>A0A238J421_9RHOB</name>
<protein>
    <submittedName>
        <fullName evidence="5">HTH-type transcriptional regulator</fullName>
    </submittedName>
</protein>
<evidence type="ECO:0000313" key="6">
    <source>
        <dbReference type="Proteomes" id="UP000201838"/>
    </source>
</evidence>
<dbReference type="EMBL" id="FXXQ01000012">
    <property type="protein sequence ID" value="SMX25083.1"/>
    <property type="molecule type" value="Genomic_DNA"/>
</dbReference>
<dbReference type="GO" id="GO:0003677">
    <property type="term" value="F:DNA binding"/>
    <property type="evidence" value="ECO:0007669"/>
    <property type="project" value="UniProtKB-KW"/>
</dbReference>
<dbReference type="PANTHER" id="PTHR43132">
    <property type="entry name" value="ARSENICAL RESISTANCE OPERON REPRESSOR ARSR-RELATED"/>
    <property type="match status" value="1"/>
</dbReference>
<dbReference type="InterPro" id="IPR001845">
    <property type="entry name" value="HTH_ArsR_DNA-bd_dom"/>
</dbReference>
<evidence type="ECO:0000259" key="4">
    <source>
        <dbReference type="PROSITE" id="PS50987"/>
    </source>
</evidence>
<keyword evidence="2" id="KW-0238">DNA-binding</keyword>
<keyword evidence="6" id="KW-1185">Reference proteome</keyword>
<organism evidence="5 6">
    <name type="scientific">Boseongicola aestuarii</name>
    <dbReference type="NCBI Taxonomy" id="1470561"/>
    <lineage>
        <taxon>Bacteria</taxon>
        <taxon>Pseudomonadati</taxon>
        <taxon>Pseudomonadota</taxon>
        <taxon>Alphaproteobacteria</taxon>
        <taxon>Rhodobacterales</taxon>
        <taxon>Paracoccaceae</taxon>
        <taxon>Boseongicola</taxon>
    </lineage>
</organism>
<dbReference type="InterPro" id="IPR051011">
    <property type="entry name" value="Metal_resp_trans_reg"/>
</dbReference>
<proteinExistence type="predicted"/>
<keyword evidence="3" id="KW-0804">Transcription</keyword>
<reference evidence="5 6" key="1">
    <citation type="submission" date="2017-05" db="EMBL/GenBank/DDBJ databases">
        <authorList>
            <person name="Song R."/>
            <person name="Chenine A.L."/>
            <person name="Ruprecht R.M."/>
        </authorList>
    </citation>
    <scope>NUCLEOTIDE SEQUENCE [LARGE SCALE GENOMIC DNA]</scope>
    <source>
        <strain evidence="5 6">CECT 8489</strain>
    </source>
</reference>
<dbReference type="InterPro" id="IPR011991">
    <property type="entry name" value="ArsR-like_HTH"/>
</dbReference>
<sequence>MPYEIEFKSLSNPIRQSVVDLLAKRPMSVRELTASIDVSQPVMSQHLKVLRDADLIYAKPKGAQNIYCVNKAKLDEIRAFWTAHWSDLLASLNEQEEE</sequence>
<dbReference type="OrthoDB" id="9790747at2"/>
<feature type="domain" description="HTH arsR-type" evidence="4">
    <location>
        <begin position="1"/>
        <end position="98"/>
    </location>
</feature>
<dbReference type="PRINTS" id="PR00778">
    <property type="entry name" value="HTHARSR"/>
</dbReference>
<evidence type="ECO:0000313" key="5">
    <source>
        <dbReference type="EMBL" id="SMX25083.1"/>
    </source>
</evidence>
<dbReference type="AlphaFoldDB" id="A0A238J421"/>
<gene>
    <name evidence="5" type="ORF">BOA8489_03217</name>
</gene>
<dbReference type="PROSITE" id="PS50987">
    <property type="entry name" value="HTH_ARSR_2"/>
    <property type="match status" value="1"/>
</dbReference>
<dbReference type="CDD" id="cd00090">
    <property type="entry name" value="HTH_ARSR"/>
    <property type="match status" value="1"/>
</dbReference>
<evidence type="ECO:0000256" key="3">
    <source>
        <dbReference type="ARBA" id="ARBA00023163"/>
    </source>
</evidence>
<dbReference type="GO" id="GO:0003700">
    <property type="term" value="F:DNA-binding transcription factor activity"/>
    <property type="evidence" value="ECO:0007669"/>
    <property type="project" value="InterPro"/>
</dbReference>
<evidence type="ECO:0000256" key="2">
    <source>
        <dbReference type="ARBA" id="ARBA00023125"/>
    </source>
</evidence>